<dbReference type="Gene3D" id="3.30.470.10">
    <property type="match status" value="1"/>
</dbReference>
<dbReference type="GO" id="GO:0003824">
    <property type="term" value="F:catalytic activity"/>
    <property type="evidence" value="ECO:0007669"/>
    <property type="project" value="InterPro"/>
</dbReference>
<gene>
    <name evidence="1" type="ORF">LTR09_008008</name>
</gene>
<dbReference type="Proteomes" id="UP001271007">
    <property type="component" value="Unassembled WGS sequence"/>
</dbReference>
<reference evidence="1" key="1">
    <citation type="submission" date="2023-04" db="EMBL/GenBank/DDBJ databases">
        <title>Black Yeasts Isolated from many extreme environments.</title>
        <authorList>
            <person name="Coleine C."/>
            <person name="Stajich J.E."/>
            <person name="Selbmann L."/>
        </authorList>
    </citation>
    <scope>NUCLEOTIDE SEQUENCE</scope>
    <source>
        <strain evidence="1">CCFEE 5312</strain>
    </source>
</reference>
<accession>A0AAJ0DIC3</accession>
<evidence type="ECO:0000313" key="1">
    <source>
        <dbReference type="EMBL" id="KAK3050930.1"/>
    </source>
</evidence>
<proteinExistence type="predicted"/>
<keyword evidence="2" id="KW-1185">Reference proteome</keyword>
<dbReference type="InterPro" id="IPR043131">
    <property type="entry name" value="BCAT-like_N"/>
</dbReference>
<comment type="caution">
    <text evidence="1">The sequence shown here is derived from an EMBL/GenBank/DDBJ whole genome shotgun (WGS) entry which is preliminary data.</text>
</comment>
<evidence type="ECO:0000313" key="2">
    <source>
        <dbReference type="Proteomes" id="UP001271007"/>
    </source>
</evidence>
<protein>
    <submittedName>
        <fullName evidence="1">Uncharacterized protein</fullName>
    </submittedName>
</protein>
<organism evidence="1 2">
    <name type="scientific">Extremus antarcticus</name>
    <dbReference type="NCBI Taxonomy" id="702011"/>
    <lineage>
        <taxon>Eukaryota</taxon>
        <taxon>Fungi</taxon>
        <taxon>Dikarya</taxon>
        <taxon>Ascomycota</taxon>
        <taxon>Pezizomycotina</taxon>
        <taxon>Dothideomycetes</taxon>
        <taxon>Dothideomycetidae</taxon>
        <taxon>Mycosphaerellales</taxon>
        <taxon>Extremaceae</taxon>
        <taxon>Extremus</taxon>
    </lineage>
</organism>
<name>A0AAJ0DIC3_9PEZI</name>
<dbReference type="AlphaFoldDB" id="A0AAJ0DIC3"/>
<dbReference type="SUPFAM" id="SSF56752">
    <property type="entry name" value="D-aminoacid aminotransferase-like PLP-dependent enzymes"/>
    <property type="match status" value="1"/>
</dbReference>
<dbReference type="InterPro" id="IPR036038">
    <property type="entry name" value="Aminotransferase-like"/>
</dbReference>
<dbReference type="EMBL" id="JAWDJX010000029">
    <property type="protein sequence ID" value="KAK3050930.1"/>
    <property type="molecule type" value="Genomic_DNA"/>
</dbReference>
<sequence>MTYDVPSVRDGRFFRLDDHLTRRESSCAKMRFKLPPSLRSRAKLKRTLIKMVARSGIRDAFVQIMITRGLVGIRERVAQGKFLSRRAEQ</sequence>